<name>A0A485K6R1_9STRA</name>
<feature type="region of interest" description="Disordered" evidence="1">
    <location>
        <begin position="47"/>
        <end position="72"/>
    </location>
</feature>
<feature type="region of interest" description="Disordered" evidence="1">
    <location>
        <begin position="123"/>
        <end position="156"/>
    </location>
</feature>
<reference evidence="4 5" key="1">
    <citation type="submission" date="2019-03" db="EMBL/GenBank/DDBJ databases">
        <authorList>
            <person name="Gaulin E."/>
            <person name="Dumas B."/>
        </authorList>
    </citation>
    <scope>NUCLEOTIDE SEQUENCE [LARGE SCALE GENOMIC DNA]</scope>
    <source>
        <strain evidence="4">CBS 568.67</strain>
    </source>
</reference>
<dbReference type="Proteomes" id="UP000332933">
    <property type="component" value="Unassembled WGS sequence"/>
</dbReference>
<feature type="transmembrane region" description="Helical" evidence="2">
    <location>
        <begin position="87"/>
        <end position="109"/>
    </location>
</feature>
<evidence type="ECO:0000313" key="4">
    <source>
        <dbReference type="EMBL" id="VFT79244.1"/>
    </source>
</evidence>
<dbReference type="EMBL" id="CAADRA010000206">
    <property type="protein sequence ID" value="VFT79244.1"/>
    <property type="molecule type" value="Genomic_DNA"/>
</dbReference>
<dbReference type="AlphaFoldDB" id="A0A485K6R1"/>
<organism evidence="4 5">
    <name type="scientific">Aphanomyces stellatus</name>
    <dbReference type="NCBI Taxonomy" id="120398"/>
    <lineage>
        <taxon>Eukaryota</taxon>
        <taxon>Sar</taxon>
        <taxon>Stramenopiles</taxon>
        <taxon>Oomycota</taxon>
        <taxon>Saprolegniomycetes</taxon>
        <taxon>Saprolegniales</taxon>
        <taxon>Verrucalvaceae</taxon>
        <taxon>Aphanomyces</taxon>
    </lineage>
</organism>
<keyword evidence="5" id="KW-1185">Reference proteome</keyword>
<dbReference type="EMBL" id="VJMH01000206">
    <property type="protein sequence ID" value="KAF0717876.1"/>
    <property type="molecule type" value="Genomic_DNA"/>
</dbReference>
<keyword evidence="2" id="KW-1133">Transmembrane helix</keyword>
<keyword evidence="2" id="KW-0812">Transmembrane</keyword>
<evidence type="ECO:0000313" key="5">
    <source>
        <dbReference type="Proteomes" id="UP000332933"/>
    </source>
</evidence>
<evidence type="ECO:0000256" key="1">
    <source>
        <dbReference type="SAM" id="MobiDB-lite"/>
    </source>
</evidence>
<gene>
    <name evidence="4" type="primary">Aste57867_2040</name>
    <name evidence="3" type="ORF">As57867_002036</name>
    <name evidence="4" type="ORF">ASTE57867_2040</name>
</gene>
<evidence type="ECO:0000313" key="3">
    <source>
        <dbReference type="EMBL" id="KAF0717876.1"/>
    </source>
</evidence>
<proteinExistence type="predicted"/>
<protein>
    <submittedName>
        <fullName evidence="4">Aste57867_2040 protein</fullName>
    </submittedName>
</protein>
<reference evidence="3" key="2">
    <citation type="submission" date="2019-06" db="EMBL/GenBank/DDBJ databases">
        <title>Genomics analysis of Aphanomyces spp. identifies a new class of oomycete effector associated with host adaptation.</title>
        <authorList>
            <person name="Gaulin E."/>
        </authorList>
    </citation>
    <scope>NUCLEOTIDE SEQUENCE</scope>
    <source>
        <strain evidence="3">CBS 578.67</strain>
    </source>
</reference>
<keyword evidence="2" id="KW-0472">Membrane</keyword>
<evidence type="ECO:0000256" key="2">
    <source>
        <dbReference type="SAM" id="Phobius"/>
    </source>
</evidence>
<feature type="compositionally biased region" description="Low complexity" evidence="1">
    <location>
        <begin position="123"/>
        <end position="141"/>
    </location>
</feature>
<accession>A0A485K6R1</accession>
<sequence length="236" mass="25236">MLADFVVLCVMNPRLSMGRLHTSQLLCSHFDCHFQWRGGFLHPGRPSATTLSNSPHADHGAVTAADPDRRHLVGNREQDGAILSRRAIFVMLVVASLAALHMLLARVAFQDLNMLELSRAATTTSAGPSSSSSPSRPAHSSTPRRKSSSSPTPSLARTTPLVCQILLATNKDTWLVSVVKNVAMVSTYTTIHATANGILDLAAPRRCVVTALHAVVSVGLVTLTTKEACVKTLVNI</sequence>